<reference evidence="2" key="1">
    <citation type="submission" date="2013-10" db="EMBL/GenBank/DDBJ databases">
        <title>Genomic analysis of the causative agents of coccidiosis in chickens.</title>
        <authorList>
            <person name="Reid A.J."/>
            <person name="Blake D."/>
            <person name="Billington K."/>
            <person name="Browne H."/>
            <person name="Dunn M."/>
            <person name="Hung S."/>
            <person name="Kawahara F."/>
            <person name="Miranda-Saavedra D."/>
            <person name="Mourier T."/>
            <person name="Nagra H."/>
            <person name="Otto T.D."/>
            <person name="Rawlings N."/>
            <person name="Sanchez A."/>
            <person name="Sanders M."/>
            <person name="Subramaniam C."/>
            <person name="Tay Y."/>
            <person name="Dear P."/>
            <person name="Doerig C."/>
            <person name="Gruber A."/>
            <person name="Parkinson J."/>
            <person name="Shirley M."/>
            <person name="Wan K.L."/>
            <person name="Berriman M."/>
            <person name="Tomley F."/>
            <person name="Pain A."/>
        </authorList>
    </citation>
    <scope>NUCLEOTIDE SEQUENCE [LARGE SCALE GENOMIC DNA]</scope>
    <source>
        <strain evidence="2">Weybridge</strain>
    </source>
</reference>
<gene>
    <name evidence="2" type="ORF">EMWEY_00058800</name>
</gene>
<protein>
    <submittedName>
        <fullName evidence="2">Uncharacterized protein</fullName>
    </submittedName>
</protein>
<reference evidence="2" key="2">
    <citation type="submission" date="2013-10" db="EMBL/GenBank/DDBJ databases">
        <authorList>
            <person name="Aslett M."/>
        </authorList>
    </citation>
    <scope>NUCLEOTIDE SEQUENCE [LARGE SCALE GENOMIC DNA]</scope>
    <source>
        <strain evidence="2">Weybridge</strain>
    </source>
</reference>
<feature type="region of interest" description="Disordered" evidence="1">
    <location>
        <begin position="375"/>
        <end position="407"/>
    </location>
</feature>
<keyword evidence="3" id="KW-1185">Reference proteome</keyword>
<feature type="region of interest" description="Disordered" evidence="1">
    <location>
        <begin position="1"/>
        <end position="22"/>
    </location>
</feature>
<dbReference type="Proteomes" id="UP000030763">
    <property type="component" value="Unassembled WGS sequence"/>
</dbReference>
<feature type="non-terminal residue" evidence="2">
    <location>
        <position position="407"/>
    </location>
</feature>
<accession>U6M9L8</accession>
<dbReference type="EMBL" id="HG720772">
    <property type="protein sequence ID" value="CDJ59738.1"/>
    <property type="molecule type" value="Genomic_DNA"/>
</dbReference>
<name>U6M9L8_EIMMA</name>
<dbReference type="RefSeq" id="XP_013336383.1">
    <property type="nucleotide sequence ID" value="XM_013480929.1"/>
</dbReference>
<sequence>MQNAGQAGDTTPRMHSKPSGRVGDASLLQLNEELSSWGRDNTETYIHQRNGSSLLFRVKRRRGHGPSHQQSLTFAALAAVATAYLLLCCFRHLEDSGKPKGLLRSLSGVGKGDKDCDTLLIPGGQGKSALVSATGDILDAKRVLKGAKLYTSQLATTMRQTRLASLSMPSRHGLRCFTNLLRFCVVELSALCSLLAPNKRDSLFNAVELIKYDVVAFRQLFGPRKPSRASMRHIDRMHVILRELPEMDFVGAAMSPLDIVAKLSQLLTLQQIALTQIKGGMQLLALCFQEGARLLPEGTEEECLDALHRTVELRRNQVFQDAQISHWLLEKHKEGSHFGVVGPIIIQRLTEIPLKPHEELLKELLNTPLGLRQQMGSGQIPMQPGVRSTLQGQEATIEKSAPPGHVK</sequence>
<dbReference type="OrthoDB" id="348458at2759"/>
<evidence type="ECO:0000256" key="1">
    <source>
        <dbReference type="SAM" id="MobiDB-lite"/>
    </source>
</evidence>
<dbReference type="VEuPathDB" id="ToxoDB:EMWEY_00058800"/>
<evidence type="ECO:0000313" key="3">
    <source>
        <dbReference type="Proteomes" id="UP000030763"/>
    </source>
</evidence>
<dbReference type="AlphaFoldDB" id="U6M9L8"/>
<dbReference type="GeneID" id="25339866"/>
<proteinExistence type="predicted"/>
<evidence type="ECO:0000313" key="2">
    <source>
        <dbReference type="EMBL" id="CDJ59738.1"/>
    </source>
</evidence>
<organism evidence="2 3">
    <name type="scientific">Eimeria maxima</name>
    <name type="common">Coccidian parasite</name>
    <dbReference type="NCBI Taxonomy" id="5804"/>
    <lineage>
        <taxon>Eukaryota</taxon>
        <taxon>Sar</taxon>
        <taxon>Alveolata</taxon>
        <taxon>Apicomplexa</taxon>
        <taxon>Conoidasida</taxon>
        <taxon>Coccidia</taxon>
        <taxon>Eucoccidiorida</taxon>
        <taxon>Eimeriorina</taxon>
        <taxon>Eimeriidae</taxon>
        <taxon>Eimeria</taxon>
    </lineage>
</organism>